<evidence type="ECO:0000313" key="1">
    <source>
        <dbReference type="EMBL" id="KAK1417398.1"/>
    </source>
</evidence>
<organism evidence="1 2">
    <name type="scientific">Tagetes erecta</name>
    <name type="common">African marigold</name>
    <dbReference type="NCBI Taxonomy" id="13708"/>
    <lineage>
        <taxon>Eukaryota</taxon>
        <taxon>Viridiplantae</taxon>
        <taxon>Streptophyta</taxon>
        <taxon>Embryophyta</taxon>
        <taxon>Tracheophyta</taxon>
        <taxon>Spermatophyta</taxon>
        <taxon>Magnoliopsida</taxon>
        <taxon>eudicotyledons</taxon>
        <taxon>Gunneridae</taxon>
        <taxon>Pentapetalae</taxon>
        <taxon>asterids</taxon>
        <taxon>campanulids</taxon>
        <taxon>Asterales</taxon>
        <taxon>Asteraceae</taxon>
        <taxon>Asteroideae</taxon>
        <taxon>Heliantheae alliance</taxon>
        <taxon>Tageteae</taxon>
        <taxon>Tagetes</taxon>
    </lineage>
</organism>
<keyword evidence="2" id="KW-1185">Reference proteome</keyword>
<sequence length="81" mass="9121">MPGSIQVSVLNLKKLPSSSNSVKISLGKVEYEARENETFDLGKSSITFRCWNFVNTSKGCLDQCVWDHVFQINGAEFATYR</sequence>
<protein>
    <submittedName>
        <fullName evidence="1">Uncharacterized protein</fullName>
    </submittedName>
</protein>
<dbReference type="EMBL" id="JAUHHV010000007">
    <property type="protein sequence ID" value="KAK1417398.1"/>
    <property type="molecule type" value="Genomic_DNA"/>
</dbReference>
<dbReference type="AlphaFoldDB" id="A0AAD8K981"/>
<evidence type="ECO:0000313" key="2">
    <source>
        <dbReference type="Proteomes" id="UP001229421"/>
    </source>
</evidence>
<name>A0AAD8K981_TARER</name>
<proteinExistence type="predicted"/>
<accession>A0AAD8K981</accession>
<dbReference type="Proteomes" id="UP001229421">
    <property type="component" value="Unassembled WGS sequence"/>
</dbReference>
<reference evidence="1" key="1">
    <citation type="journal article" date="2023" name="bioRxiv">
        <title>Improved chromosome-level genome assembly for marigold (Tagetes erecta).</title>
        <authorList>
            <person name="Jiang F."/>
            <person name="Yuan L."/>
            <person name="Wang S."/>
            <person name="Wang H."/>
            <person name="Xu D."/>
            <person name="Wang A."/>
            <person name="Fan W."/>
        </authorList>
    </citation>
    <scope>NUCLEOTIDE SEQUENCE</scope>
    <source>
        <strain evidence="1">WSJ</strain>
        <tissue evidence="1">Leaf</tissue>
    </source>
</reference>
<comment type="caution">
    <text evidence="1">The sequence shown here is derived from an EMBL/GenBank/DDBJ whole genome shotgun (WGS) entry which is preliminary data.</text>
</comment>
<gene>
    <name evidence="1" type="ORF">QVD17_26525</name>
</gene>